<gene>
    <name evidence="3" type="ORF">EHYA_08103</name>
</gene>
<comment type="caution">
    <text evidence="3">The sequence shown here is derived from an EMBL/GenBank/DDBJ whole genome shotgun (WGS) entry which is preliminary data.</text>
</comment>
<evidence type="ECO:0000313" key="3">
    <source>
        <dbReference type="EMBL" id="GCE00378.1"/>
    </source>
</evidence>
<name>A0A401Z0L5_9ACTN</name>
<dbReference type="SUPFAM" id="SSF50249">
    <property type="entry name" value="Nucleic acid-binding proteins"/>
    <property type="match status" value="1"/>
</dbReference>
<evidence type="ECO:0000313" key="4">
    <source>
        <dbReference type="Proteomes" id="UP000286931"/>
    </source>
</evidence>
<dbReference type="PANTHER" id="PTHR34075">
    <property type="entry name" value="BLR3430 PROTEIN"/>
    <property type="match status" value="1"/>
</dbReference>
<dbReference type="AlphaFoldDB" id="A0A401Z0L5"/>
<sequence length="142" mass="15555">MFDQKGRDPVLGPQIGVPVTPAASVRIPPESGELRYQRCGACDTANFAPTEMCRGCSSRALQWATSAGRGSVYSWTVVRRPEARPFGGAYAVAIVDLDEGYRMLTNLVEVEPAEIHSGMRVRVDLRPTGEERVLPFFTPDRG</sequence>
<reference evidence="3 4" key="1">
    <citation type="submission" date="2018-12" db="EMBL/GenBank/DDBJ databases">
        <title>Draft genome sequence of Embleya hyalina NBRC 13850T.</title>
        <authorList>
            <person name="Komaki H."/>
            <person name="Hosoyama A."/>
            <person name="Kimura A."/>
            <person name="Ichikawa N."/>
            <person name="Tamura T."/>
        </authorList>
    </citation>
    <scope>NUCLEOTIDE SEQUENCE [LARGE SCALE GENOMIC DNA]</scope>
    <source>
        <strain evidence="3 4">NBRC 13850</strain>
    </source>
</reference>
<evidence type="ECO:0000259" key="1">
    <source>
        <dbReference type="Pfam" id="PF01796"/>
    </source>
</evidence>
<dbReference type="InterPro" id="IPR012340">
    <property type="entry name" value="NA-bd_OB-fold"/>
</dbReference>
<dbReference type="Pfam" id="PF01796">
    <property type="entry name" value="OB_ChsH2_C"/>
    <property type="match status" value="1"/>
</dbReference>
<proteinExistence type="predicted"/>
<evidence type="ECO:0008006" key="5">
    <source>
        <dbReference type="Google" id="ProtNLM"/>
    </source>
</evidence>
<keyword evidence="4" id="KW-1185">Reference proteome</keyword>
<feature type="domain" description="ChsH2 C-terminal OB-fold" evidence="1">
    <location>
        <begin position="63"/>
        <end position="125"/>
    </location>
</feature>
<evidence type="ECO:0000259" key="2">
    <source>
        <dbReference type="Pfam" id="PF12172"/>
    </source>
</evidence>
<dbReference type="InterPro" id="IPR052513">
    <property type="entry name" value="Thioester_dehydratase-like"/>
</dbReference>
<dbReference type="Proteomes" id="UP000286931">
    <property type="component" value="Unassembled WGS sequence"/>
</dbReference>
<dbReference type="RefSeq" id="WP_246127203.1">
    <property type="nucleotide sequence ID" value="NZ_BIFH01000039.1"/>
</dbReference>
<accession>A0A401Z0L5</accession>
<protein>
    <recommendedName>
        <fullName evidence="5">DNA-binding protein</fullName>
    </recommendedName>
</protein>
<dbReference type="Pfam" id="PF12172">
    <property type="entry name" value="zf-ChsH2"/>
    <property type="match status" value="1"/>
</dbReference>
<dbReference type="PANTHER" id="PTHR34075:SF5">
    <property type="entry name" value="BLR3430 PROTEIN"/>
    <property type="match status" value="1"/>
</dbReference>
<dbReference type="EMBL" id="BIFH01000039">
    <property type="protein sequence ID" value="GCE00378.1"/>
    <property type="molecule type" value="Genomic_DNA"/>
</dbReference>
<dbReference type="InterPro" id="IPR002878">
    <property type="entry name" value="ChsH2_C"/>
</dbReference>
<organism evidence="3 4">
    <name type="scientific">Embleya hyalina</name>
    <dbReference type="NCBI Taxonomy" id="516124"/>
    <lineage>
        <taxon>Bacteria</taxon>
        <taxon>Bacillati</taxon>
        <taxon>Actinomycetota</taxon>
        <taxon>Actinomycetes</taxon>
        <taxon>Kitasatosporales</taxon>
        <taxon>Streptomycetaceae</taxon>
        <taxon>Embleya</taxon>
    </lineage>
</organism>
<feature type="domain" description="ChsH2 rubredoxin-like zinc ribbon" evidence="2">
    <location>
        <begin position="30"/>
        <end position="61"/>
    </location>
</feature>
<dbReference type="InterPro" id="IPR022002">
    <property type="entry name" value="ChsH2_Znr"/>
</dbReference>